<name>A0A4Y2JTN6_ARAVE</name>
<sequence>MKLAIERRPSGKRRWDRRSPGPKTDSTKTPPVWDQLYVTSYAVTKRPSAEGTDTISNNFPLNTDLLEGPRIRHGDLLVRSWPRCRKVPGLNPDSSVGRHVCWPVAH</sequence>
<gene>
    <name evidence="2" type="ORF">AVEN_168720_1</name>
</gene>
<evidence type="ECO:0000313" key="3">
    <source>
        <dbReference type="Proteomes" id="UP000499080"/>
    </source>
</evidence>
<proteinExistence type="predicted"/>
<feature type="region of interest" description="Disordered" evidence="1">
    <location>
        <begin position="1"/>
        <end position="31"/>
    </location>
</feature>
<protein>
    <submittedName>
        <fullName evidence="2">Uncharacterized protein</fullName>
    </submittedName>
</protein>
<evidence type="ECO:0000313" key="2">
    <source>
        <dbReference type="EMBL" id="GBM93314.1"/>
    </source>
</evidence>
<keyword evidence="3" id="KW-1185">Reference proteome</keyword>
<accession>A0A4Y2JTN6</accession>
<reference evidence="2 3" key="1">
    <citation type="journal article" date="2019" name="Sci. Rep.">
        <title>Orb-weaving spider Araneus ventricosus genome elucidates the spidroin gene catalogue.</title>
        <authorList>
            <person name="Kono N."/>
            <person name="Nakamura H."/>
            <person name="Ohtoshi R."/>
            <person name="Moran D.A.P."/>
            <person name="Shinohara A."/>
            <person name="Yoshida Y."/>
            <person name="Fujiwara M."/>
            <person name="Mori M."/>
            <person name="Tomita M."/>
            <person name="Arakawa K."/>
        </authorList>
    </citation>
    <scope>NUCLEOTIDE SEQUENCE [LARGE SCALE GENOMIC DNA]</scope>
</reference>
<dbReference type="EMBL" id="BGPR01003864">
    <property type="protein sequence ID" value="GBM93314.1"/>
    <property type="molecule type" value="Genomic_DNA"/>
</dbReference>
<dbReference type="Proteomes" id="UP000499080">
    <property type="component" value="Unassembled WGS sequence"/>
</dbReference>
<comment type="caution">
    <text evidence="2">The sequence shown here is derived from an EMBL/GenBank/DDBJ whole genome shotgun (WGS) entry which is preliminary data.</text>
</comment>
<evidence type="ECO:0000256" key="1">
    <source>
        <dbReference type="SAM" id="MobiDB-lite"/>
    </source>
</evidence>
<organism evidence="2 3">
    <name type="scientific">Araneus ventricosus</name>
    <name type="common">Orbweaver spider</name>
    <name type="synonym">Epeira ventricosa</name>
    <dbReference type="NCBI Taxonomy" id="182803"/>
    <lineage>
        <taxon>Eukaryota</taxon>
        <taxon>Metazoa</taxon>
        <taxon>Ecdysozoa</taxon>
        <taxon>Arthropoda</taxon>
        <taxon>Chelicerata</taxon>
        <taxon>Arachnida</taxon>
        <taxon>Araneae</taxon>
        <taxon>Araneomorphae</taxon>
        <taxon>Entelegynae</taxon>
        <taxon>Araneoidea</taxon>
        <taxon>Araneidae</taxon>
        <taxon>Araneus</taxon>
    </lineage>
</organism>
<dbReference type="AlphaFoldDB" id="A0A4Y2JTN6"/>